<comment type="caution">
    <text evidence="1">The sequence shown here is derived from an EMBL/GenBank/DDBJ whole genome shotgun (WGS) entry which is preliminary data.</text>
</comment>
<keyword evidence="2" id="KW-1185">Reference proteome</keyword>
<evidence type="ECO:0000313" key="2">
    <source>
        <dbReference type="Proteomes" id="UP000187209"/>
    </source>
</evidence>
<dbReference type="Proteomes" id="UP000187209">
    <property type="component" value="Unassembled WGS sequence"/>
</dbReference>
<reference evidence="1 2" key="1">
    <citation type="submission" date="2016-11" db="EMBL/GenBank/DDBJ databases">
        <title>The macronuclear genome of Stentor coeruleus: a giant cell with tiny introns.</title>
        <authorList>
            <person name="Slabodnick M."/>
            <person name="Ruby J.G."/>
            <person name="Reiff S.B."/>
            <person name="Swart E.C."/>
            <person name="Gosai S."/>
            <person name="Prabakaran S."/>
            <person name="Witkowska E."/>
            <person name="Larue G.E."/>
            <person name="Fisher S."/>
            <person name="Freeman R.M."/>
            <person name="Gunawardena J."/>
            <person name="Chu W."/>
            <person name="Stover N.A."/>
            <person name="Gregory B.D."/>
            <person name="Nowacki M."/>
            <person name="Derisi J."/>
            <person name="Roy S.W."/>
            <person name="Marshall W.F."/>
            <person name="Sood P."/>
        </authorList>
    </citation>
    <scope>NUCLEOTIDE SEQUENCE [LARGE SCALE GENOMIC DNA]</scope>
    <source>
        <strain evidence="1">WM001</strain>
    </source>
</reference>
<sequence>MNWIERFLPSCCTSRKPHDTITNPKLETGIINQLDIISIDEAFSQEELTKNEMFSLSSSEEHLENTKVNSEVIIETPKPIEIYPISLGKSNIENNTTSKLLCGFCGSLALGYCPGCPSLRFCKECYNENHIIHKKPHQFISYIERKKSFCLNNGMKKLKVFM</sequence>
<protein>
    <submittedName>
        <fullName evidence="1">Uncharacterized protein</fullName>
    </submittedName>
</protein>
<organism evidence="1 2">
    <name type="scientific">Stentor coeruleus</name>
    <dbReference type="NCBI Taxonomy" id="5963"/>
    <lineage>
        <taxon>Eukaryota</taxon>
        <taxon>Sar</taxon>
        <taxon>Alveolata</taxon>
        <taxon>Ciliophora</taxon>
        <taxon>Postciliodesmatophora</taxon>
        <taxon>Heterotrichea</taxon>
        <taxon>Heterotrichida</taxon>
        <taxon>Stentoridae</taxon>
        <taxon>Stentor</taxon>
    </lineage>
</organism>
<dbReference type="EMBL" id="MPUH01000565">
    <property type="protein sequence ID" value="OMJ77613.1"/>
    <property type="molecule type" value="Genomic_DNA"/>
</dbReference>
<proteinExistence type="predicted"/>
<name>A0A1R2BLB2_9CILI</name>
<accession>A0A1R2BLB2</accession>
<dbReference type="SUPFAM" id="SSF57845">
    <property type="entry name" value="B-box zinc-binding domain"/>
    <property type="match status" value="1"/>
</dbReference>
<gene>
    <name evidence="1" type="ORF">SteCoe_22737</name>
</gene>
<dbReference type="AlphaFoldDB" id="A0A1R2BLB2"/>
<evidence type="ECO:0000313" key="1">
    <source>
        <dbReference type="EMBL" id="OMJ77613.1"/>
    </source>
</evidence>